<feature type="compositionally biased region" description="Polar residues" evidence="5">
    <location>
        <begin position="586"/>
        <end position="597"/>
    </location>
</feature>
<dbReference type="PANTHER" id="PTHR45626">
    <property type="entry name" value="TRANSCRIPTION TERMINATION FACTOR 2-RELATED"/>
    <property type="match status" value="1"/>
</dbReference>
<dbReference type="PROSITE" id="PS51192">
    <property type="entry name" value="HELICASE_ATP_BIND_1"/>
    <property type="match status" value="1"/>
</dbReference>
<name>A0A0C4ED66_MAGP6</name>
<dbReference type="OrthoDB" id="448448at2759"/>
<dbReference type="InterPro" id="IPR014001">
    <property type="entry name" value="Helicase_ATP-bd"/>
</dbReference>
<reference evidence="10" key="1">
    <citation type="submission" date="2010-05" db="EMBL/GenBank/DDBJ databases">
        <title>The genome sequence of Magnaporthe poae strain ATCC 64411.</title>
        <authorList>
            <person name="Ma L.-J."/>
            <person name="Dead R."/>
            <person name="Young S."/>
            <person name="Zeng Q."/>
            <person name="Koehrsen M."/>
            <person name="Alvarado L."/>
            <person name="Berlin A."/>
            <person name="Chapman S.B."/>
            <person name="Chen Z."/>
            <person name="Freedman E."/>
            <person name="Gellesch M."/>
            <person name="Goldberg J."/>
            <person name="Griggs A."/>
            <person name="Gujja S."/>
            <person name="Heilman E.R."/>
            <person name="Heiman D."/>
            <person name="Hepburn T."/>
            <person name="Howarth C."/>
            <person name="Jen D."/>
            <person name="Larson L."/>
            <person name="Mehta T."/>
            <person name="Neiman D."/>
            <person name="Pearson M."/>
            <person name="Roberts A."/>
            <person name="Saif S."/>
            <person name="Shea T."/>
            <person name="Shenoy N."/>
            <person name="Sisk P."/>
            <person name="Stolte C."/>
            <person name="Sykes S."/>
            <person name="Walk T."/>
            <person name="White J."/>
            <person name="Yandava C."/>
            <person name="Haas B."/>
            <person name="Nusbaum C."/>
            <person name="Birren B."/>
        </authorList>
    </citation>
    <scope>NUCLEOTIDE SEQUENCE [LARGE SCALE GENOMIC DNA]</scope>
    <source>
        <strain evidence="10">ATCC 64411 / 73-15</strain>
    </source>
</reference>
<evidence type="ECO:0000259" key="7">
    <source>
        <dbReference type="PROSITE" id="PS51194"/>
    </source>
</evidence>
<dbReference type="Gene3D" id="3.40.50.300">
    <property type="entry name" value="P-loop containing nucleotide triphosphate hydrolases"/>
    <property type="match status" value="2"/>
</dbReference>
<keyword evidence="1" id="KW-0677">Repeat</keyword>
<dbReference type="eggNOG" id="KOG1001">
    <property type="taxonomic scope" value="Eukaryota"/>
</dbReference>
<feature type="compositionally biased region" description="Basic and acidic residues" evidence="5">
    <location>
        <begin position="36"/>
        <end position="55"/>
    </location>
</feature>
<keyword evidence="3" id="KW-0378">Hydrolase</keyword>
<dbReference type="SUPFAM" id="SSF52540">
    <property type="entry name" value="P-loop containing nucleoside triphosphate hydrolases"/>
    <property type="match status" value="2"/>
</dbReference>
<evidence type="ECO:0000313" key="8">
    <source>
        <dbReference type="EMBL" id="KLU90808.1"/>
    </source>
</evidence>
<proteinExistence type="predicted"/>
<dbReference type="Pfam" id="PF00271">
    <property type="entry name" value="Helicase_C"/>
    <property type="match status" value="1"/>
</dbReference>
<dbReference type="Gene3D" id="3.40.50.10810">
    <property type="entry name" value="Tandem AAA-ATPase domain"/>
    <property type="match status" value="1"/>
</dbReference>
<dbReference type="InterPro" id="IPR000330">
    <property type="entry name" value="SNF2_N"/>
</dbReference>
<dbReference type="EnsemblFungi" id="MAPG_10659T0">
    <property type="protein sequence ID" value="MAPG_10659T0"/>
    <property type="gene ID" value="MAPG_10659"/>
</dbReference>
<dbReference type="SMART" id="SM00490">
    <property type="entry name" value="HELICc"/>
    <property type="match status" value="1"/>
</dbReference>
<keyword evidence="4" id="KW-0067">ATP-binding</keyword>
<reference evidence="8" key="2">
    <citation type="submission" date="2010-05" db="EMBL/GenBank/DDBJ databases">
        <title>The Genome Sequence of Magnaporthe poae strain ATCC 64411.</title>
        <authorList>
            <consortium name="The Broad Institute Genome Sequencing Platform"/>
            <consortium name="Broad Institute Genome Sequencing Center for Infectious Disease"/>
            <person name="Ma L.-J."/>
            <person name="Dead R."/>
            <person name="Young S."/>
            <person name="Zeng Q."/>
            <person name="Koehrsen M."/>
            <person name="Alvarado L."/>
            <person name="Berlin A."/>
            <person name="Chapman S.B."/>
            <person name="Chen Z."/>
            <person name="Freedman E."/>
            <person name="Gellesch M."/>
            <person name="Goldberg J."/>
            <person name="Griggs A."/>
            <person name="Gujja S."/>
            <person name="Heilman E.R."/>
            <person name="Heiman D."/>
            <person name="Hepburn T."/>
            <person name="Howarth C."/>
            <person name="Jen D."/>
            <person name="Larson L."/>
            <person name="Mehta T."/>
            <person name="Neiman D."/>
            <person name="Pearson M."/>
            <person name="Roberts A."/>
            <person name="Saif S."/>
            <person name="Shea T."/>
            <person name="Shenoy N."/>
            <person name="Sisk P."/>
            <person name="Stolte C."/>
            <person name="Sykes S."/>
            <person name="Walk T."/>
            <person name="White J."/>
            <person name="Yandava C."/>
            <person name="Haas B."/>
            <person name="Nusbaum C."/>
            <person name="Birren B."/>
        </authorList>
    </citation>
    <scope>NUCLEOTIDE SEQUENCE</scope>
    <source>
        <strain evidence="8">ATCC 64411</strain>
    </source>
</reference>
<dbReference type="CDD" id="cd18793">
    <property type="entry name" value="SF2_C_SNF"/>
    <property type="match status" value="1"/>
</dbReference>
<dbReference type="VEuPathDB" id="FungiDB:MAPG_10659"/>
<dbReference type="GO" id="GO:0005634">
    <property type="term" value="C:nucleus"/>
    <property type="evidence" value="ECO:0007669"/>
    <property type="project" value="TreeGrafter"/>
</dbReference>
<feature type="region of interest" description="Disordered" evidence="5">
    <location>
        <begin position="163"/>
        <end position="186"/>
    </location>
</feature>
<accession>A0A0C4ED66</accession>
<dbReference type="GO" id="GO:0006281">
    <property type="term" value="P:DNA repair"/>
    <property type="evidence" value="ECO:0007669"/>
    <property type="project" value="TreeGrafter"/>
</dbReference>
<dbReference type="InterPro" id="IPR038718">
    <property type="entry name" value="SNF2-like_sf"/>
</dbReference>
<evidence type="ECO:0000256" key="3">
    <source>
        <dbReference type="ARBA" id="ARBA00022801"/>
    </source>
</evidence>
<dbReference type="InterPro" id="IPR049730">
    <property type="entry name" value="SNF2/RAD54-like_C"/>
</dbReference>
<dbReference type="Proteomes" id="UP000011715">
    <property type="component" value="Unassembled WGS sequence"/>
</dbReference>
<feature type="domain" description="Helicase C-terminal" evidence="7">
    <location>
        <begin position="1469"/>
        <end position="1618"/>
    </location>
</feature>
<dbReference type="PROSITE" id="PS51194">
    <property type="entry name" value="HELICASE_CTER"/>
    <property type="match status" value="1"/>
</dbReference>
<organism evidence="9 10">
    <name type="scientific">Magnaporthiopsis poae (strain ATCC 64411 / 73-15)</name>
    <name type="common">Kentucky bluegrass fungus</name>
    <name type="synonym">Magnaporthe poae</name>
    <dbReference type="NCBI Taxonomy" id="644358"/>
    <lineage>
        <taxon>Eukaryota</taxon>
        <taxon>Fungi</taxon>
        <taxon>Dikarya</taxon>
        <taxon>Ascomycota</taxon>
        <taxon>Pezizomycotina</taxon>
        <taxon>Sordariomycetes</taxon>
        <taxon>Sordariomycetidae</taxon>
        <taxon>Magnaporthales</taxon>
        <taxon>Magnaporthaceae</taxon>
        <taxon>Magnaporthiopsis</taxon>
    </lineage>
</organism>
<reference evidence="8" key="3">
    <citation type="submission" date="2011-03" db="EMBL/GenBank/DDBJ databases">
        <title>Annotation of Magnaporthe poae ATCC 64411.</title>
        <authorList>
            <person name="Ma L.-J."/>
            <person name="Dead R."/>
            <person name="Young S.K."/>
            <person name="Zeng Q."/>
            <person name="Gargeya S."/>
            <person name="Fitzgerald M."/>
            <person name="Haas B."/>
            <person name="Abouelleil A."/>
            <person name="Alvarado L."/>
            <person name="Arachchi H.M."/>
            <person name="Berlin A."/>
            <person name="Brown A."/>
            <person name="Chapman S.B."/>
            <person name="Chen Z."/>
            <person name="Dunbar C."/>
            <person name="Freedman E."/>
            <person name="Gearin G."/>
            <person name="Gellesch M."/>
            <person name="Goldberg J."/>
            <person name="Griggs A."/>
            <person name="Gujja S."/>
            <person name="Heiman D."/>
            <person name="Howarth C."/>
            <person name="Larson L."/>
            <person name="Lui A."/>
            <person name="MacDonald P.J.P."/>
            <person name="Mehta T."/>
            <person name="Montmayeur A."/>
            <person name="Murphy C."/>
            <person name="Neiman D."/>
            <person name="Pearson M."/>
            <person name="Priest M."/>
            <person name="Roberts A."/>
            <person name="Saif S."/>
            <person name="Shea T."/>
            <person name="Shenoy N."/>
            <person name="Sisk P."/>
            <person name="Stolte C."/>
            <person name="Sykes S."/>
            <person name="Yandava C."/>
            <person name="Wortman J."/>
            <person name="Nusbaum C."/>
            <person name="Birren B."/>
        </authorList>
    </citation>
    <scope>NUCLEOTIDE SEQUENCE</scope>
    <source>
        <strain evidence="8">ATCC 64411</strain>
    </source>
</reference>
<dbReference type="GO" id="GO:0005524">
    <property type="term" value="F:ATP binding"/>
    <property type="evidence" value="ECO:0007669"/>
    <property type="project" value="UniProtKB-KW"/>
</dbReference>
<dbReference type="GO" id="GO:0016787">
    <property type="term" value="F:hydrolase activity"/>
    <property type="evidence" value="ECO:0007669"/>
    <property type="project" value="UniProtKB-KW"/>
</dbReference>
<dbReference type="InterPro" id="IPR001650">
    <property type="entry name" value="Helicase_C-like"/>
</dbReference>
<sequence length="1635" mass="181546">MDPNPGPHRRMSIAVVPEVRRGTKRANDAGDDSSPESDRERQSPRHDAHGTKDIGDAGDGSLSTASSGSHIRLMADDCRNLFRETPRHIGDDDHTMAALKRFMEESSDRFEAWAAFLGVFGSGAASLDHRLRRHAALQDMVMRLLRILRQSIFTVNTMAKRGINPQPSASSESSSHKPGNPSLPPSVKIHCLGVQESITKLNKLGINIRASSRTPVNARARAFAASHKVDLDGYEYLAYLALRSLYPNSPESLRQQLADAMTDRYARLQYEAYRLGKPLAQQASKSTDMEVVSDAGAKVPALDPDAGLSASPKREPASDPRSPVPRPAQEHTPTPDMAPSSIDTMMLRAILKNQNAPQSRRTETVRATRLNEPPPPMMAEGSRTCTWCFQNTDRSWVRENENGSVAWTSEGRRHYRNDLRPYVCLAESCSTLRPAFASETEWHCHMRSAHSEFWPHKIHQKPVWTCQGPHENGSLYTFPTKRELTDHIAMHHVHSAMLQTRSEPSSPSPNQHDDTAKAGCSVPGQASEKIAGKPAPGTAEAGKAAQQLLSQLAEEYSAKTQRPASVCPLCMLDLEKEKSREVQGAEASSPQRESTSALPKDGAPAPPELWRHIADHLHVLMVLSLQLMTAAAGGEDGNASTSLSAPSSNRVSEGPAGAGVKDNRFSDLSSDLQGSLRWESSPEGSPAPSEITSPVDLPDGTVVNWMDYGLPTPSNLDVDANPAIEHMRMVAKPAQLPRDCLRSLDFPLRFIRSDDTYFAVTVTEARKRLLEHDKYRSWAVCDRGLLYITGRPGSGKSILLKCALDNRGRTPGARDSDLILSFFFYGHGDELQRSPFGLFRSLLHQVLSQAPDALPDLVDTFETKCQQIGKPGEKWQWHQTELWPFLESSFPRVLKTRSIWLFVDGLEECDERDAVYLIDQFKSLLQSIPPIGLQFRICFTCLHYPLIGDQNGVFEICTDPENREDIPEAVGRPHGTLVLVPDTHENLPEAHSPEDIIRTPLMMHQKQALTFLLRRESGWDFSRQSADFWDLTHMGNATFFNRISQSFHTDEPPKFRGGILADPTGLGKTLTMIALTATDYSEMFRSTSIDPKLGRLPTLIIVPLPLLDIWQEHLSEHVKPGAMTWCLHYGDQKLTSIEEAARYHIILSTYDTVTLDWAAQKSFLFSALWSRIILDEAHMIRNAEYRASQAVCSLKAISRWAVTGTPAQNGTGDLESLLKFIRAHPYDDATRFEWDIGWLWKSGNVEKAAKKLRALTGGLVLRRPKTVIELPNRTDLKLPVEFSPEERKLYDELKAQTLSWIKRAYDDGPVSAFYITVLQRVDALRVVCNLGVNYTSRHSLAGGDEVAEGAAVGDWASVAQLAFDRHREMYPVACAFCGASCSLTTAAFDGGDDPSATGPFYARCFCFVCADCARHAATRDQPVTCWHGPEHDMAPVSLGWRTLEDGFGPAGRGLGSSDRCQLSSKITALISQLLSLPVEKKSVVFSTWTMTLDLVQVGLEKAGIRYERIDGKVPQRQRHAVIERFRNDPGVEVLLLTLSCDAAGLTLTEASIAFLMEPLWDPAVEEQALATIHRLGQKSEVTTVRFFVKDTIEERLLDLQQSKKEKLEGLLIRLQAEAGSYDSLSSLEDLRRLIF</sequence>
<feature type="region of interest" description="Disordered" evidence="5">
    <location>
        <begin position="1"/>
        <end position="68"/>
    </location>
</feature>
<feature type="compositionally biased region" description="Polar residues" evidence="5">
    <location>
        <begin position="638"/>
        <end position="651"/>
    </location>
</feature>
<evidence type="ECO:0000256" key="2">
    <source>
        <dbReference type="ARBA" id="ARBA00022741"/>
    </source>
</evidence>
<dbReference type="CDD" id="cd18008">
    <property type="entry name" value="DEXDc_SHPRH-like"/>
    <property type="match status" value="1"/>
</dbReference>
<feature type="compositionally biased region" description="Basic and acidic residues" evidence="5">
    <location>
        <begin position="18"/>
        <end position="28"/>
    </location>
</feature>
<reference evidence="9" key="4">
    <citation type="journal article" date="2015" name="G3 (Bethesda)">
        <title>Genome sequences of three phytopathogenic species of the Magnaporthaceae family of fungi.</title>
        <authorList>
            <person name="Okagaki L.H."/>
            <person name="Nunes C.C."/>
            <person name="Sailsbery J."/>
            <person name="Clay B."/>
            <person name="Brown D."/>
            <person name="John T."/>
            <person name="Oh Y."/>
            <person name="Young N."/>
            <person name="Fitzgerald M."/>
            <person name="Haas B.J."/>
            <person name="Zeng Q."/>
            <person name="Young S."/>
            <person name="Adiconis X."/>
            <person name="Fan L."/>
            <person name="Levin J.Z."/>
            <person name="Mitchell T.K."/>
            <person name="Okubara P.A."/>
            <person name="Farman M.L."/>
            <person name="Kohn L.M."/>
            <person name="Birren B."/>
            <person name="Ma L.-J."/>
            <person name="Dean R.A."/>
        </authorList>
    </citation>
    <scope>NUCLEOTIDE SEQUENCE</scope>
    <source>
        <strain evidence="9">ATCC 64411 / 73-15</strain>
    </source>
</reference>
<evidence type="ECO:0000259" key="6">
    <source>
        <dbReference type="PROSITE" id="PS51192"/>
    </source>
</evidence>
<protein>
    <submittedName>
        <fullName evidence="8 9">Uncharacterized protein</fullName>
    </submittedName>
</protein>
<dbReference type="EMBL" id="GL876975">
    <property type="protein sequence ID" value="KLU90808.1"/>
    <property type="molecule type" value="Genomic_DNA"/>
</dbReference>
<keyword evidence="10" id="KW-1185">Reference proteome</keyword>
<feature type="region of interest" description="Disordered" evidence="5">
    <location>
        <begin position="580"/>
        <end position="607"/>
    </location>
</feature>
<dbReference type="Pfam" id="PF24883">
    <property type="entry name" value="NPHP3_N"/>
    <property type="match status" value="1"/>
</dbReference>
<evidence type="ECO:0000313" key="10">
    <source>
        <dbReference type="Proteomes" id="UP000011715"/>
    </source>
</evidence>
<feature type="compositionally biased region" description="Low complexity" evidence="5">
    <location>
        <begin position="679"/>
        <end position="690"/>
    </location>
</feature>
<dbReference type="InterPro" id="IPR056884">
    <property type="entry name" value="NPHP3-like_N"/>
</dbReference>
<feature type="region of interest" description="Disordered" evidence="5">
    <location>
        <begin position="633"/>
        <end position="696"/>
    </location>
</feature>
<dbReference type="InterPro" id="IPR050628">
    <property type="entry name" value="SNF2_RAD54_helicase_TF"/>
</dbReference>
<evidence type="ECO:0000256" key="4">
    <source>
        <dbReference type="ARBA" id="ARBA00022840"/>
    </source>
</evidence>
<feature type="domain" description="Helicase ATP-binding" evidence="6">
    <location>
        <begin position="1049"/>
        <end position="1224"/>
    </location>
</feature>
<evidence type="ECO:0000313" key="9">
    <source>
        <dbReference type="EnsemblFungi" id="MAPG_10659T0"/>
    </source>
</evidence>
<reference evidence="9" key="5">
    <citation type="submission" date="2015-06" db="UniProtKB">
        <authorList>
            <consortium name="EnsemblFungi"/>
        </authorList>
    </citation>
    <scope>IDENTIFICATION</scope>
    <source>
        <strain evidence="9">ATCC 64411</strain>
    </source>
</reference>
<feature type="compositionally biased region" description="Polar residues" evidence="5">
    <location>
        <begin position="497"/>
        <end position="510"/>
    </location>
</feature>
<evidence type="ECO:0000256" key="1">
    <source>
        <dbReference type="ARBA" id="ARBA00022737"/>
    </source>
</evidence>
<feature type="region of interest" description="Disordered" evidence="5">
    <location>
        <begin position="298"/>
        <end position="340"/>
    </location>
</feature>
<keyword evidence="2" id="KW-0547">Nucleotide-binding</keyword>
<dbReference type="SMART" id="SM00487">
    <property type="entry name" value="DEXDc"/>
    <property type="match status" value="1"/>
</dbReference>
<dbReference type="STRING" id="644358.A0A0C4ED66"/>
<dbReference type="GO" id="GO:0008094">
    <property type="term" value="F:ATP-dependent activity, acting on DNA"/>
    <property type="evidence" value="ECO:0007669"/>
    <property type="project" value="TreeGrafter"/>
</dbReference>
<dbReference type="PANTHER" id="PTHR45626:SF22">
    <property type="entry name" value="DNA REPAIR PROTEIN RAD5"/>
    <property type="match status" value="1"/>
</dbReference>
<gene>
    <name evidence="8" type="ORF">MAPG_10659</name>
</gene>
<dbReference type="EMBL" id="ADBL01002382">
    <property type="status" value="NOT_ANNOTATED_CDS"/>
    <property type="molecule type" value="Genomic_DNA"/>
</dbReference>
<dbReference type="Pfam" id="PF00176">
    <property type="entry name" value="SNF2-rel_dom"/>
    <property type="match status" value="1"/>
</dbReference>
<evidence type="ECO:0000256" key="5">
    <source>
        <dbReference type="SAM" id="MobiDB-lite"/>
    </source>
</evidence>
<feature type="region of interest" description="Disordered" evidence="5">
    <location>
        <begin position="496"/>
        <end position="539"/>
    </location>
</feature>
<dbReference type="InterPro" id="IPR027417">
    <property type="entry name" value="P-loop_NTPase"/>
</dbReference>